<name>A0A921LUL5_9BIFI</name>
<dbReference type="EMBL" id="DYUX01000004">
    <property type="protein sequence ID" value="HJG41087.1"/>
    <property type="molecule type" value="Genomic_DNA"/>
</dbReference>
<sequence>MKIQTETIDYKPVIPSHPWATADRDVYTSGDLVPKGYERTFIDTGCVPVDDEGALIRMDMYTSIGPAGAMATTDISATFESCGVEDAYMVAAAYALAAATVQSDCPEPGIEQVRMLAATIRGQARDIMGGAA</sequence>
<evidence type="ECO:0000313" key="1">
    <source>
        <dbReference type="EMBL" id="HJG41087.1"/>
    </source>
</evidence>
<gene>
    <name evidence="1" type="ORF">K8U73_01645</name>
</gene>
<dbReference type="Proteomes" id="UP000786560">
    <property type="component" value="Unassembled WGS sequence"/>
</dbReference>
<organism evidence="1 2">
    <name type="scientific">Bifidobacterium pullorum subsp. gallinarum</name>
    <dbReference type="NCBI Taxonomy" id="78344"/>
    <lineage>
        <taxon>Bacteria</taxon>
        <taxon>Bacillati</taxon>
        <taxon>Actinomycetota</taxon>
        <taxon>Actinomycetes</taxon>
        <taxon>Bifidobacteriales</taxon>
        <taxon>Bifidobacteriaceae</taxon>
        <taxon>Bifidobacterium</taxon>
    </lineage>
</organism>
<evidence type="ECO:0000313" key="2">
    <source>
        <dbReference type="Proteomes" id="UP000786560"/>
    </source>
</evidence>
<comment type="caution">
    <text evidence="1">The sequence shown here is derived from an EMBL/GenBank/DDBJ whole genome shotgun (WGS) entry which is preliminary data.</text>
</comment>
<proteinExistence type="predicted"/>
<protein>
    <submittedName>
        <fullName evidence="1">Uncharacterized protein</fullName>
    </submittedName>
</protein>
<reference evidence="1" key="1">
    <citation type="journal article" date="2021" name="PeerJ">
        <title>Extensive microbial diversity within the chicken gut microbiome revealed by metagenomics and culture.</title>
        <authorList>
            <person name="Gilroy R."/>
            <person name="Ravi A."/>
            <person name="Getino M."/>
            <person name="Pursley I."/>
            <person name="Horton D.L."/>
            <person name="Alikhan N.F."/>
            <person name="Baker D."/>
            <person name="Gharbi K."/>
            <person name="Hall N."/>
            <person name="Watson M."/>
            <person name="Adriaenssens E.M."/>
            <person name="Foster-Nyarko E."/>
            <person name="Jarju S."/>
            <person name="Secka A."/>
            <person name="Antonio M."/>
            <person name="Oren A."/>
            <person name="Chaudhuri R.R."/>
            <person name="La Ragione R."/>
            <person name="Hildebrand F."/>
            <person name="Pallen M.J."/>
        </authorList>
    </citation>
    <scope>NUCLEOTIDE SEQUENCE</scope>
    <source>
        <strain evidence="1">ChiBcolR7-4860</strain>
    </source>
</reference>
<accession>A0A921LUL5</accession>
<dbReference type="AlphaFoldDB" id="A0A921LUL5"/>
<reference evidence="1" key="2">
    <citation type="submission" date="2021-09" db="EMBL/GenBank/DDBJ databases">
        <authorList>
            <person name="Gilroy R."/>
        </authorList>
    </citation>
    <scope>NUCLEOTIDE SEQUENCE</scope>
    <source>
        <strain evidence="1">ChiBcolR7-4860</strain>
    </source>
</reference>
<dbReference type="RefSeq" id="WP_278710779.1">
    <property type="nucleotide sequence ID" value="NZ_DYUX01000004.1"/>
</dbReference>